<evidence type="ECO:0000313" key="2">
    <source>
        <dbReference type="EMBL" id="JAG91951.1"/>
    </source>
</evidence>
<name>A0A0C9RWJ1_AMBAM</name>
<protein>
    <submittedName>
        <fullName evidence="2">Putative secreted protein</fullName>
    </submittedName>
</protein>
<reference evidence="2" key="1">
    <citation type="journal article" date="2015" name="PLoS ONE">
        <title>An Insight into the Sialome of the Lone Star Tick, Amblyomma americanum, with a Glimpse on Its Time Dependent Gene Expression.</title>
        <authorList>
            <person name="Karim S."/>
            <person name="Ribeiro J.M."/>
        </authorList>
    </citation>
    <scope>NUCLEOTIDE SEQUENCE</scope>
    <source>
        <tissue evidence="2">Salivary gland</tissue>
    </source>
</reference>
<accession>A0A0C9RWJ1</accession>
<sequence length="121" mass="13624">MPGFSFTVLWLCLTLNSVGSYAQRSYYRQEPIGKGVTVHAEVLYDDTVTKQGNSSAAPQMETKTASFGDFKGIFRRVEEHFNNYSVMIKITVGNITKNENLSVIFHEMKNPLDGPKTLQKL</sequence>
<dbReference type="AlphaFoldDB" id="A0A0C9RWJ1"/>
<keyword evidence="1" id="KW-0732">Signal</keyword>
<feature type="signal peptide" evidence="1">
    <location>
        <begin position="1"/>
        <end position="22"/>
    </location>
</feature>
<proteinExistence type="evidence at transcript level"/>
<dbReference type="EMBL" id="GBZX01000789">
    <property type="protein sequence ID" value="JAG91951.1"/>
    <property type="molecule type" value="mRNA"/>
</dbReference>
<organism evidence="2">
    <name type="scientific">Amblyomma americanum</name>
    <name type="common">Lone star tick</name>
    <dbReference type="NCBI Taxonomy" id="6943"/>
    <lineage>
        <taxon>Eukaryota</taxon>
        <taxon>Metazoa</taxon>
        <taxon>Ecdysozoa</taxon>
        <taxon>Arthropoda</taxon>
        <taxon>Chelicerata</taxon>
        <taxon>Arachnida</taxon>
        <taxon>Acari</taxon>
        <taxon>Parasitiformes</taxon>
        <taxon>Ixodida</taxon>
        <taxon>Ixodoidea</taxon>
        <taxon>Ixodidae</taxon>
        <taxon>Amblyomminae</taxon>
        <taxon>Amblyomma</taxon>
    </lineage>
</organism>
<evidence type="ECO:0000256" key="1">
    <source>
        <dbReference type="SAM" id="SignalP"/>
    </source>
</evidence>
<feature type="chain" id="PRO_5002212533" evidence="1">
    <location>
        <begin position="23"/>
        <end position="121"/>
    </location>
</feature>
<feature type="non-terminal residue" evidence="2">
    <location>
        <position position="121"/>
    </location>
</feature>